<dbReference type="AlphaFoldDB" id="L0REU8"/>
<sequence length="456" mass="50226">MTYSFKTLIAAAIIFIASLAIVGSLHLPIHQGKNGFEAMESTFNSLRKGVKPPFKKIAAENNQYLGKNFKATITFKDNGKARTATMMFLRNKLTVSPKGKTIHIQGDLGYTLQFFMNDIHLLYMHKFDQLDEKYSMPAINSMYMMDRILKKLAVFMASQRMTKQEDLINKIRRQLLIPAYNLRDALPISETSGFLYLSLGTVGILIFTILWDASNFLFFGTLASKDFMKTIRIALGREKSEAQIKAELKRKKMKQKAKAAKIKKAKAAKAAKADGPKTDRKTLKKIKTPENEKGKAAPKKAVSQKKLKSDTTTKRASKPQIKPSTNTATKNGAVRKKTLKKSAQDASKKTSKTAKSAASKNGIAKSPRKKAAPSKAVPEKKEANKAAAKTASNKKEVPATSQTVGKKVTTPQGKAKTAAKAAPEGQRQVKKKAPVPQTDKKIPAPKKAKAKQRDDS</sequence>
<dbReference type="HOGENOM" id="CLU_599540_0_0_7"/>
<organism evidence="2 3">
    <name type="scientific">Maridesulfovibrio hydrothermalis AM13 = DSM 14728</name>
    <dbReference type="NCBI Taxonomy" id="1121451"/>
    <lineage>
        <taxon>Bacteria</taxon>
        <taxon>Pseudomonadati</taxon>
        <taxon>Thermodesulfobacteriota</taxon>
        <taxon>Desulfovibrionia</taxon>
        <taxon>Desulfovibrionales</taxon>
        <taxon>Desulfovibrionaceae</taxon>
        <taxon>Maridesulfovibrio</taxon>
    </lineage>
</organism>
<name>L0REU8_9BACT</name>
<reference evidence="2 3" key="1">
    <citation type="submission" date="2012-10" db="EMBL/GenBank/DDBJ databases">
        <authorList>
            <person name="Genoscope - CEA"/>
        </authorList>
    </citation>
    <scope>NUCLEOTIDE SEQUENCE [LARGE SCALE GENOMIC DNA]</scope>
    <source>
        <strain evidence="3">AM13 / DSM 14728</strain>
    </source>
</reference>
<dbReference type="EMBL" id="FO203522">
    <property type="protein sequence ID" value="CCO25308.1"/>
    <property type="molecule type" value="Genomic_DNA"/>
</dbReference>
<dbReference type="PATRIC" id="fig|1121451.3.peg.3247"/>
<feature type="compositionally biased region" description="Basic and acidic residues" evidence="1">
    <location>
        <begin position="271"/>
        <end position="295"/>
    </location>
</feature>
<dbReference type="Proteomes" id="UP000010808">
    <property type="component" value="Chromosome"/>
</dbReference>
<dbReference type="eggNOG" id="ENOG50317UY">
    <property type="taxonomic scope" value="Bacteria"/>
</dbReference>
<evidence type="ECO:0000313" key="3">
    <source>
        <dbReference type="Proteomes" id="UP000010808"/>
    </source>
</evidence>
<protein>
    <submittedName>
        <fullName evidence="2">Uncharacterized protein</fullName>
    </submittedName>
</protein>
<feature type="compositionally biased region" description="Basic residues" evidence="1">
    <location>
        <begin position="296"/>
        <end position="306"/>
    </location>
</feature>
<proteinExistence type="predicted"/>
<gene>
    <name evidence="2" type="ORF">DESAM_23041</name>
</gene>
<dbReference type="STRING" id="1121451.DESAM_23041"/>
<evidence type="ECO:0000256" key="1">
    <source>
        <dbReference type="SAM" id="MobiDB-lite"/>
    </source>
</evidence>
<accession>L0REU8</accession>
<keyword evidence="3" id="KW-1185">Reference proteome</keyword>
<dbReference type="KEGG" id="dhy:DESAM_23041"/>
<feature type="region of interest" description="Disordered" evidence="1">
    <location>
        <begin position="265"/>
        <end position="456"/>
    </location>
</feature>
<dbReference type="RefSeq" id="WP_015337905.1">
    <property type="nucleotide sequence ID" value="NC_020055.1"/>
</dbReference>
<evidence type="ECO:0000313" key="2">
    <source>
        <dbReference type="EMBL" id="CCO25308.1"/>
    </source>
</evidence>
<dbReference type="OrthoDB" id="5459921at2"/>
<feature type="compositionally biased region" description="Polar residues" evidence="1">
    <location>
        <begin position="399"/>
        <end position="412"/>
    </location>
</feature>